<dbReference type="Proteomes" id="UP000199623">
    <property type="component" value="Unassembled WGS sequence"/>
</dbReference>
<protein>
    <recommendedName>
        <fullName evidence="4">DoxX protein</fullName>
    </recommendedName>
</protein>
<evidence type="ECO:0000313" key="2">
    <source>
        <dbReference type="EMBL" id="SDH52492.1"/>
    </source>
</evidence>
<evidence type="ECO:0008006" key="4">
    <source>
        <dbReference type="Google" id="ProtNLM"/>
    </source>
</evidence>
<feature type="transmembrane region" description="Helical" evidence="1">
    <location>
        <begin position="80"/>
        <end position="98"/>
    </location>
</feature>
<dbReference type="EMBL" id="FNCC01000026">
    <property type="protein sequence ID" value="SDH52492.1"/>
    <property type="molecule type" value="Genomic_DNA"/>
</dbReference>
<keyword evidence="3" id="KW-1185">Reference proteome</keyword>
<evidence type="ECO:0000313" key="3">
    <source>
        <dbReference type="Proteomes" id="UP000199623"/>
    </source>
</evidence>
<gene>
    <name evidence="2" type="ORF">SAMN05216553_12614</name>
</gene>
<keyword evidence="1" id="KW-1133">Transmembrane helix</keyword>
<dbReference type="AlphaFoldDB" id="A0A1G8D486"/>
<organism evidence="2 3">
    <name type="scientific">Lentzea fradiae</name>
    <dbReference type="NCBI Taxonomy" id="200378"/>
    <lineage>
        <taxon>Bacteria</taxon>
        <taxon>Bacillati</taxon>
        <taxon>Actinomycetota</taxon>
        <taxon>Actinomycetes</taxon>
        <taxon>Pseudonocardiales</taxon>
        <taxon>Pseudonocardiaceae</taxon>
        <taxon>Lentzea</taxon>
    </lineage>
</organism>
<name>A0A1G8D486_9PSEU</name>
<reference evidence="3" key="1">
    <citation type="submission" date="2016-10" db="EMBL/GenBank/DDBJ databases">
        <authorList>
            <person name="Varghese N."/>
            <person name="Submissions S."/>
        </authorList>
    </citation>
    <scope>NUCLEOTIDE SEQUENCE [LARGE SCALE GENOMIC DNA]</scope>
    <source>
        <strain evidence="3">CGMCC 4.3506</strain>
    </source>
</reference>
<evidence type="ECO:0000256" key="1">
    <source>
        <dbReference type="SAM" id="Phobius"/>
    </source>
</evidence>
<accession>A0A1G8D486</accession>
<keyword evidence="1" id="KW-0472">Membrane</keyword>
<dbReference type="OrthoDB" id="3267263at2"/>
<dbReference type="STRING" id="200378.SAMN05216553_12614"/>
<keyword evidence="1" id="KW-0812">Transmembrane</keyword>
<proteinExistence type="predicted"/>
<sequence length="140" mass="14615">MISRSLLRQLPVRVVTGAFVLHSGLGKRNADQEAAEQMHGWASSTYPVLGKLDARRFATLLSAGEIATGALLLAPFVPAAVAGAALTGFAGALLGLYAKTPGMRQEGSIWPTEQGTGLAKDVWMLGIGLSLLADGVTRDR</sequence>
<dbReference type="RefSeq" id="WP_090059963.1">
    <property type="nucleotide sequence ID" value="NZ_FNCC01000026.1"/>
</dbReference>